<feature type="transmembrane region" description="Helical" evidence="7">
    <location>
        <begin position="275"/>
        <end position="295"/>
    </location>
</feature>
<comment type="subcellular location">
    <subcellularLocation>
        <location evidence="1">Cell membrane</location>
        <topology evidence="1">Multi-pass membrane protein</topology>
    </subcellularLocation>
</comment>
<dbReference type="KEGG" id="noa:BKM31_26265"/>
<feature type="domain" description="ABC transporter" evidence="8">
    <location>
        <begin position="331"/>
        <end position="561"/>
    </location>
</feature>
<keyword evidence="10" id="KW-1185">Reference proteome</keyword>
<dbReference type="Pfam" id="PF00005">
    <property type="entry name" value="ABC_tran"/>
    <property type="match status" value="1"/>
</dbReference>
<dbReference type="GO" id="GO:0034040">
    <property type="term" value="F:ATPase-coupled lipid transmembrane transporter activity"/>
    <property type="evidence" value="ECO:0007669"/>
    <property type="project" value="TreeGrafter"/>
</dbReference>
<dbReference type="SUPFAM" id="SSF52540">
    <property type="entry name" value="P-loop containing nucleoside triphosphate hydrolases"/>
    <property type="match status" value="1"/>
</dbReference>
<dbReference type="GO" id="GO:0016887">
    <property type="term" value="F:ATP hydrolysis activity"/>
    <property type="evidence" value="ECO:0007669"/>
    <property type="project" value="InterPro"/>
</dbReference>
<evidence type="ECO:0000256" key="4">
    <source>
        <dbReference type="ARBA" id="ARBA00022840"/>
    </source>
</evidence>
<dbReference type="InterPro" id="IPR027417">
    <property type="entry name" value="P-loop_NTPase"/>
</dbReference>
<keyword evidence="2 7" id="KW-0812">Transmembrane</keyword>
<evidence type="ECO:0000313" key="10">
    <source>
        <dbReference type="Proteomes" id="UP000190797"/>
    </source>
</evidence>
<dbReference type="SUPFAM" id="SSF90123">
    <property type="entry name" value="ABC transporter transmembrane region"/>
    <property type="match status" value="1"/>
</dbReference>
<accession>A0A1V0A2S6</accession>
<gene>
    <name evidence="9" type="ORF">BKM31_26265</name>
</gene>
<sequence>MVSARDAGGPLALARLLPLAGMRLLAPFVVLGVGAAVLGPLSTVPLGRLVAGGGFGALSALLLMLLAQELCTALREPAGAAVARRVDGVLRARVRAAAAAMPPARLEDPRVQADLRLALRGHRGRTAGAAAVAVAAEAGRLASAVAGAAILSVHVWWLGTAALALSVAQNRRITTMLVGPGGVDSVGEAGQARRRADYLADLAGEPGGAAKEIRVFGLEAFLVGRYVAAMRAYLAPRVRRRRSVVRGYGWVLGIQAVSACGTFAVLSVHAAAGRIGAGELAGCVVAALLVFAYGAGGHHMFDLAYGAEPYRAVTRLLKPVPAPPPAGTGGFHLTGVTFTYPHAPAPVLEHLDLQVRPGERLAIVGRNGAGKTTLAKLLTGLYTPAHGSATTSRAAVVFQDFVRYPLPLRDNVRLGDPAFDGTDADVLAALAAVDALDLLHTLPAGLDTPLSRAFTSGRDLSGGQWQKVALARAVYAMNAGRDRALIVDEPTAHLDARAEREVFERLLHHTRGRTLVLISHRFATVRRADRIVVLDGGAIAEQGGHAELMAAGGHYAHWYRLQADLITRSDP</sequence>
<dbReference type="Proteomes" id="UP000190797">
    <property type="component" value="Chromosome"/>
</dbReference>
<keyword evidence="4" id="KW-0067">ATP-binding</keyword>
<dbReference type="Gene3D" id="3.40.50.300">
    <property type="entry name" value="P-loop containing nucleotide triphosphate hydrolases"/>
    <property type="match status" value="1"/>
</dbReference>
<feature type="transmembrane region" description="Helical" evidence="7">
    <location>
        <begin position="144"/>
        <end position="167"/>
    </location>
</feature>
<protein>
    <recommendedName>
        <fullName evidence="8">ABC transporter domain-containing protein</fullName>
    </recommendedName>
</protein>
<evidence type="ECO:0000256" key="7">
    <source>
        <dbReference type="SAM" id="Phobius"/>
    </source>
</evidence>
<evidence type="ECO:0000259" key="8">
    <source>
        <dbReference type="PROSITE" id="PS50893"/>
    </source>
</evidence>
<dbReference type="PANTHER" id="PTHR24221:SF654">
    <property type="entry name" value="ATP-BINDING CASSETTE SUB-FAMILY B MEMBER 6"/>
    <property type="match status" value="1"/>
</dbReference>
<dbReference type="GO" id="GO:0005524">
    <property type="term" value="F:ATP binding"/>
    <property type="evidence" value="ECO:0007669"/>
    <property type="project" value="UniProtKB-KW"/>
</dbReference>
<dbReference type="InterPro" id="IPR003439">
    <property type="entry name" value="ABC_transporter-like_ATP-bd"/>
</dbReference>
<dbReference type="InterPro" id="IPR039421">
    <property type="entry name" value="Type_1_exporter"/>
</dbReference>
<keyword evidence="3" id="KW-0547">Nucleotide-binding</keyword>
<proteinExistence type="predicted"/>
<feature type="transmembrane region" description="Helical" evidence="7">
    <location>
        <begin position="20"/>
        <end position="39"/>
    </location>
</feature>
<keyword evidence="6 7" id="KW-0472">Membrane</keyword>
<evidence type="ECO:0000256" key="5">
    <source>
        <dbReference type="ARBA" id="ARBA00022989"/>
    </source>
</evidence>
<dbReference type="InterPro" id="IPR036640">
    <property type="entry name" value="ABC1_TM_sf"/>
</dbReference>
<evidence type="ECO:0000256" key="1">
    <source>
        <dbReference type="ARBA" id="ARBA00004651"/>
    </source>
</evidence>
<dbReference type="InterPro" id="IPR017871">
    <property type="entry name" value="ABC_transporter-like_CS"/>
</dbReference>
<dbReference type="GO" id="GO:0005886">
    <property type="term" value="C:plasma membrane"/>
    <property type="evidence" value="ECO:0007669"/>
    <property type="project" value="UniProtKB-SubCell"/>
</dbReference>
<evidence type="ECO:0000256" key="3">
    <source>
        <dbReference type="ARBA" id="ARBA00022741"/>
    </source>
</evidence>
<dbReference type="AlphaFoldDB" id="A0A1V0A2S6"/>
<feature type="transmembrane region" description="Helical" evidence="7">
    <location>
        <begin position="46"/>
        <end position="67"/>
    </location>
</feature>
<evidence type="ECO:0000256" key="6">
    <source>
        <dbReference type="ARBA" id="ARBA00023136"/>
    </source>
</evidence>
<dbReference type="EMBL" id="CP017717">
    <property type="protein sequence ID" value="AQZ64493.1"/>
    <property type="molecule type" value="Genomic_DNA"/>
</dbReference>
<keyword evidence="5 7" id="KW-1133">Transmembrane helix</keyword>
<organism evidence="9 10">
    <name type="scientific">[Actinomadura] parvosata subsp. kistnae</name>
    <dbReference type="NCBI Taxonomy" id="1909395"/>
    <lineage>
        <taxon>Bacteria</taxon>
        <taxon>Bacillati</taxon>
        <taxon>Actinomycetota</taxon>
        <taxon>Actinomycetes</taxon>
        <taxon>Streptosporangiales</taxon>
        <taxon>Streptosporangiaceae</taxon>
        <taxon>Nonomuraea</taxon>
    </lineage>
</organism>
<evidence type="ECO:0000256" key="2">
    <source>
        <dbReference type="ARBA" id="ARBA00022692"/>
    </source>
</evidence>
<name>A0A1V0A2S6_9ACTN</name>
<dbReference type="Gene3D" id="1.20.1560.10">
    <property type="entry name" value="ABC transporter type 1, transmembrane domain"/>
    <property type="match status" value="1"/>
</dbReference>
<reference evidence="10" key="1">
    <citation type="journal article" date="2017" name="Med. Chem. Commun.">
        <title>Nonomuraea sp. ATCC 55076 harbours the largest actinomycete chromosome to date and the kistamicin biosynthetic gene cluster.</title>
        <authorList>
            <person name="Nazari B."/>
            <person name="Forneris C.C."/>
            <person name="Gibson M.I."/>
            <person name="Moon K."/>
            <person name="Schramma K.R."/>
            <person name="Seyedsayamdost M.R."/>
        </authorList>
    </citation>
    <scope>NUCLEOTIDE SEQUENCE [LARGE SCALE GENOMIC DNA]</scope>
    <source>
        <strain evidence="10">ATCC 55076</strain>
    </source>
</reference>
<evidence type="ECO:0000313" key="9">
    <source>
        <dbReference type="EMBL" id="AQZ64493.1"/>
    </source>
</evidence>
<dbReference type="STRING" id="1909395.BKM31_26265"/>
<feature type="transmembrane region" description="Helical" evidence="7">
    <location>
        <begin position="247"/>
        <end position="269"/>
    </location>
</feature>
<dbReference type="SMART" id="SM00382">
    <property type="entry name" value="AAA"/>
    <property type="match status" value="1"/>
</dbReference>
<dbReference type="InterPro" id="IPR003593">
    <property type="entry name" value="AAA+_ATPase"/>
</dbReference>
<dbReference type="PROSITE" id="PS50893">
    <property type="entry name" value="ABC_TRANSPORTER_2"/>
    <property type="match status" value="1"/>
</dbReference>
<dbReference type="CDD" id="cd03228">
    <property type="entry name" value="ABCC_MRP_Like"/>
    <property type="match status" value="1"/>
</dbReference>
<dbReference type="PANTHER" id="PTHR24221">
    <property type="entry name" value="ATP-BINDING CASSETTE SUB-FAMILY B"/>
    <property type="match status" value="1"/>
</dbReference>
<dbReference type="PROSITE" id="PS00211">
    <property type="entry name" value="ABC_TRANSPORTER_1"/>
    <property type="match status" value="1"/>
</dbReference>